<evidence type="ECO:0000256" key="3">
    <source>
        <dbReference type="ARBA" id="ARBA00022989"/>
    </source>
</evidence>
<keyword evidence="8" id="KW-1185">Reference proteome</keyword>
<feature type="transmembrane region" description="Helical" evidence="5">
    <location>
        <begin position="237"/>
        <end position="255"/>
    </location>
</feature>
<feature type="transmembrane region" description="Helical" evidence="5">
    <location>
        <begin position="355"/>
        <end position="377"/>
    </location>
</feature>
<evidence type="ECO:0000259" key="6">
    <source>
        <dbReference type="Pfam" id="PF04932"/>
    </source>
</evidence>
<feature type="transmembrane region" description="Helical" evidence="5">
    <location>
        <begin position="418"/>
        <end position="436"/>
    </location>
</feature>
<dbReference type="GO" id="GO:0016020">
    <property type="term" value="C:membrane"/>
    <property type="evidence" value="ECO:0007669"/>
    <property type="project" value="UniProtKB-SubCell"/>
</dbReference>
<evidence type="ECO:0000256" key="5">
    <source>
        <dbReference type="SAM" id="Phobius"/>
    </source>
</evidence>
<feature type="transmembrane region" description="Helical" evidence="5">
    <location>
        <begin position="120"/>
        <end position="141"/>
    </location>
</feature>
<feature type="transmembrane region" description="Helical" evidence="5">
    <location>
        <begin position="213"/>
        <end position="230"/>
    </location>
</feature>
<comment type="subcellular location">
    <subcellularLocation>
        <location evidence="1">Membrane</location>
        <topology evidence="1">Multi-pass membrane protein</topology>
    </subcellularLocation>
</comment>
<keyword evidence="2 5" id="KW-0812">Transmembrane</keyword>
<dbReference type="Pfam" id="PF04932">
    <property type="entry name" value="Wzy_C"/>
    <property type="match status" value="1"/>
</dbReference>
<gene>
    <name evidence="7" type="ORF">HF682_14835</name>
</gene>
<evidence type="ECO:0000256" key="2">
    <source>
        <dbReference type="ARBA" id="ARBA00022692"/>
    </source>
</evidence>
<feature type="transmembrane region" description="Helical" evidence="5">
    <location>
        <begin position="7"/>
        <end position="24"/>
    </location>
</feature>
<proteinExistence type="predicted"/>
<protein>
    <recommendedName>
        <fullName evidence="6">O-antigen ligase-related domain-containing protein</fullName>
    </recommendedName>
</protein>
<name>A0A847RZ90_9NEIS</name>
<evidence type="ECO:0000256" key="4">
    <source>
        <dbReference type="ARBA" id="ARBA00023136"/>
    </source>
</evidence>
<accession>A0A847RZ90</accession>
<feature type="transmembrane region" description="Helical" evidence="5">
    <location>
        <begin position="190"/>
        <end position="207"/>
    </location>
</feature>
<feature type="transmembrane region" description="Helical" evidence="5">
    <location>
        <begin position="91"/>
        <end position="108"/>
    </location>
</feature>
<organism evidence="7 8">
    <name type="scientific">Leeia aquatica</name>
    <dbReference type="NCBI Taxonomy" id="2725557"/>
    <lineage>
        <taxon>Bacteria</taxon>
        <taxon>Pseudomonadati</taxon>
        <taxon>Pseudomonadota</taxon>
        <taxon>Betaproteobacteria</taxon>
        <taxon>Neisseriales</taxon>
        <taxon>Leeiaceae</taxon>
        <taxon>Leeia</taxon>
    </lineage>
</organism>
<keyword evidence="3 5" id="KW-1133">Transmembrane helix</keyword>
<evidence type="ECO:0000313" key="7">
    <source>
        <dbReference type="EMBL" id="NLR76440.1"/>
    </source>
</evidence>
<dbReference type="Proteomes" id="UP000587991">
    <property type="component" value="Unassembled WGS sequence"/>
</dbReference>
<dbReference type="EMBL" id="JABAIM010000004">
    <property type="protein sequence ID" value="NLR76440.1"/>
    <property type="molecule type" value="Genomic_DNA"/>
</dbReference>
<dbReference type="RefSeq" id="WP_168878119.1">
    <property type="nucleotide sequence ID" value="NZ_JABAIM010000004.1"/>
</dbReference>
<sequence length="441" mass="49567">MLLTERARYWGILLGVTILLLVWYLPGTVALRNLTIAVLLLLSLPSWRDIPWKGLRPAWGLLMALSVWMLVQWLGWAFQPEIVIRELKGEWLKALLTALLGLLLASVKRKDGQAMVSPRMIFLIGLSLPAAFAISSLWLYWLYERWLVYPLWISHRTGVSFWTNIQLGLLMADTLAQLSGRPSALRLPVWARVSAFGLLLLTSYVTVTRNGHVATLLICLVGLVIGVWQSTKGIRRLGMFMAGGIALAGLAWNMFHADTRWLKFVDTLPVAWDTEHHKAWIDGVRYPYPLLPGSNQIIEPSAYERLAWAKEAAISVARFPMGVGYDRNAFRRALHVRFPNEPRLPGHSHSGMMDMAIGAGIPGLLLWLAWGTCMIAYGLRLYLRERQSAGLMLAFVVSGFFARSVLDSNVRDHMLEHFMFLSAYLLAWAYAARSTASGGKL</sequence>
<feature type="domain" description="O-antigen ligase-related" evidence="6">
    <location>
        <begin position="196"/>
        <end position="368"/>
    </location>
</feature>
<dbReference type="AlphaFoldDB" id="A0A847RZ90"/>
<feature type="transmembrane region" description="Helical" evidence="5">
    <location>
        <begin position="30"/>
        <end position="47"/>
    </location>
</feature>
<feature type="transmembrane region" description="Helical" evidence="5">
    <location>
        <begin position="59"/>
        <end position="79"/>
    </location>
</feature>
<comment type="caution">
    <text evidence="7">The sequence shown here is derived from an EMBL/GenBank/DDBJ whole genome shotgun (WGS) entry which is preliminary data.</text>
</comment>
<dbReference type="InterPro" id="IPR007016">
    <property type="entry name" value="O-antigen_ligase-rel_domated"/>
</dbReference>
<feature type="transmembrane region" description="Helical" evidence="5">
    <location>
        <begin position="389"/>
        <end position="406"/>
    </location>
</feature>
<evidence type="ECO:0000313" key="8">
    <source>
        <dbReference type="Proteomes" id="UP000587991"/>
    </source>
</evidence>
<keyword evidence="4 5" id="KW-0472">Membrane</keyword>
<evidence type="ECO:0000256" key="1">
    <source>
        <dbReference type="ARBA" id="ARBA00004141"/>
    </source>
</evidence>
<reference evidence="7 8" key="1">
    <citation type="submission" date="2020-04" db="EMBL/GenBank/DDBJ databases">
        <title>Draft genome of Leeia sp. IMCC25680.</title>
        <authorList>
            <person name="Song J."/>
            <person name="Cho J.-C."/>
        </authorList>
    </citation>
    <scope>NUCLEOTIDE SEQUENCE [LARGE SCALE GENOMIC DNA]</scope>
    <source>
        <strain evidence="7 8">IMCC25680</strain>
    </source>
</reference>